<dbReference type="PANTHER" id="PTHR32305">
    <property type="match status" value="1"/>
</dbReference>
<name>A0AAE4G776_9BURK</name>
<reference evidence="6" key="1">
    <citation type="submission" date="2023-02" db="EMBL/GenBank/DDBJ databases">
        <title>Description of Herbaspirillum huttiense subsp. nephrolepsisexaltata and Herbaspirillum huttiense subsp. lycopersicon.</title>
        <authorList>
            <person name="Poudel M."/>
            <person name="Sharma A."/>
            <person name="Goss E."/>
            <person name="Tapia J.H."/>
            <person name="Harmon C.M."/>
            <person name="Jones J.B."/>
        </authorList>
    </citation>
    <scope>NUCLEOTIDE SEQUENCE</scope>
    <source>
        <strain evidence="6">NC40101</strain>
    </source>
</reference>
<dbReference type="InterPro" id="IPR054030">
    <property type="entry name" value="Gp5_Vgr_C"/>
</dbReference>
<dbReference type="InterPro" id="IPR050708">
    <property type="entry name" value="T6SS_VgrG/RHS"/>
</dbReference>
<evidence type="ECO:0000259" key="4">
    <source>
        <dbReference type="Pfam" id="PF04717"/>
    </source>
</evidence>
<dbReference type="Pfam" id="PF05954">
    <property type="entry name" value="Phage_GPD"/>
    <property type="match status" value="1"/>
</dbReference>
<dbReference type="AlphaFoldDB" id="A0AAE4G776"/>
<dbReference type="Pfam" id="PF04717">
    <property type="entry name" value="Phage_base_V"/>
    <property type="match status" value="1"/>
</dbReference>
<evidence type="ECO:0000313" key="6">
    <source>
        <dbReference type="EMBL" id="MDT0336943.1"/>
    </source>
</evidence>
<dbReference type="InterPro" id="IPR006531">
    <property type="entry name" value="Gp5/Vgr_OB"/>
</dbReference>
<comment type="subcellular location">
    <subcellularLocation>
        <location evidence="1">Secreted</location>
    </subcellularLocation>
</comment>
<dbReference type="SUPFAM" id="SSF69349">
    <property type="entry name" value="Phage fibre proteins"/>
    <property type="match status" value="1"/>
</dbReference>
<dbReference type="Gene3D" id="2.40.50.230">
    <property type="entry name" value="Gp5 N-terminal domain"/>
    <property type="match status" value="1"/>
</dbReference>
<dbReference type="RefSeq" id="WP_310837917.1">
    <property type="nucleotide sequence ID" value="NZ_JAVLSM010000009.1"/>
</dbReference>
<keyword evidence="3" id="KW-0964">Secreted</keyword>
<dbReference type="PANTHER" id="PTHR32305:SF15">
    <property type="entry name" value="PROTEIN RHSA-RELATED"/>
    <property type="match status" value="1"/>
</dbReference>
<dbReference type="Gene3D" id="2.30.110.50">
    <property type="match status" value="1"/>
</dbReference>
<dbReference type="NCBIfam" id="TIGR03361">
    <property type="entry name" value="VI_Rhs_Vgr"/>
    <property type="match status" value="1"/>
</dbReference>
<sequence length="710" mass="80498">MRKTLRGLEQLLSDYQHARILRLTFPHNDAPLSELLVNKLDASEGLSRDFEFTVELLADNATLELKDLQGKLLCVELVRQDGSLRYFTGYVFSFRFVRTDGDVAFYEARLGPWLKYLSLRTNCMLFHGVRLYEQTRRIFAHYSALPDWEFRHHGEDLPVTEACQFNESDHNYLSRRWEAAGWHYAYEHTANGHKLILSDDSTLAESIDGVEIPFQRHAGTQEEDGMHEWSGERHIVPASVTLTSYDFKSPWPKTVEVPTSNVQGLVLRKDAYEYTGAYGFKDRQDGDHLATQRMEEFEHAAKFFQAAGNNRNVLPGRWFRLTGHFDGGSQEEREFLIIEAHHSASNNYHVKSDTRPHYENRISCIRKFIPWRPGRGFNSVEPKIYGLQTATVVGPKGEEIYTDEYGRVKVQFHWDRDGEFDERSSAWLRVATAWAGSNFGATFIPRIGCEVIVQFLDGNPDRALITGMVPNAANMPAWELPANKTQSGILTRSTPKGGYDNANALRFEDKKGQEQLWLHAERDQLTEVEHDEDKWVGHDRRKTIDHDETSHIGHDRTETVDNDETITVHNNRTETVDNNETIRIGSNRTKTIGKNRKDQIGKNWSTHVARMKTETIGMAYMQNVGMGRMENVGLAYNLNVGTVMATVVGINQITKVGKTLSITAGEELSISVGKASLRMTADGKISINGAEIGIEASGPMQLSGKDVDIN</sequence>
<evidence type="ECO:0000256" key="3">
    <source>
        <dbReference type="ARBA" id="ARBA00022525"/>
    </source>
</evidence>
<comment type="similarity">
    <text evidence="2">Belongs to the VgrG protein family.</text>
</comment>
<dbReference type="Gene3D" id="4.10.220.110">
    <property type="match status" value="1"/>
</dbReference>
<accession>A0AAE4G776</accession>
<dbReference type="InterPro" id="IPR037026">
    <property type="entry name" value="Vgr_OB-fold_dom_sf"/>
</dbReference>
<comment type="caution">
    <text evidence="6">The sequence shown here is derived from an EMBL/GenBank/DDBJ whole genome shotgun (WGS) entry which is preliminary data.</text>
</comment>
<feature type="domain" description="Gp5/Type VI secretion system Vgr protein OB-fold" evidence="4">
    <location>
        <begin position="402"/>
        <end position="468"/>
    </location>
</feature>
<dbReference type="Gene3D" id="3.55.50.10">
    <property type="entry name" value="Baseplate protein-like domains"/>
    <property type="match status" value="1"/>
</dbReference>
<gene>
    <name evidence="6" type="primary">tssI</name>
    <name evidence="6" type="ORF">RJN63_08910</name>
</gene>
<dbReference type="NCBIfam" id="TIGR01646">
    <property type="entry name" value="vgr_GE"/>
    <property type="match status" value="1"/>
</dbReference>
<dbReference type="Pfam" id="PF22178">
    <property type="entry name" value="Gp5_trimer_C"/>
    <property type="match status" value="1"/>
</dbReference>
<evidence type="ECO:0000259" key="5">
    <source>
        <dbReference type="Pfam" id="PF22178"/>
    </source>
</evidence>
<protein>
    <submittedName>
        <fullName evidence="6">Type VI secretion system tip protein TssI/VgrG</fullName>
    </submittedName>
</protein>
<dbReference type="SUPFAM" id="SSF69279">
    <property type="entry name" value="Phage tail proteins"/>
    <property type="match status" value="2"/>
</dbReference>
<organism evidence="6">
    <name type="scientific">Herbaspirillum huttiense subsp. nephrolepidis</name>
    <dbReference type="NCBI Taxonomy" id="3075126"/>
    <lineage>
        <taxon>Bacteria</taxon>
        <taxon>Pseudomonadati</taxon>
        <taxon>Pseudomonadota</taxon>
        <taxon>Betaproteobacteria</taxon>
        <taxon>Burkholderiales</taxon>
        <taxon>Oxalobacteraceae</taxon>
        <taxon>Herbaspirillum</taxon>
    </lineage>
</organism>
<proteinExistence type="inferred from homology"/>
<dbReference type="GO" id="GO:0005576">
    <property type="term" value="C:extracellular region"/>
    <property type="evidence" value="ECO:0007669"/>
    <property type="project" value="UniProtKB-SubCell"/>
</dbReference>
<dbReference type="SUPFAM" id="SSF69255">
    <property type="entry name" value="gp5 N-terminal domain-like"/>
    <property type="match status" value="1"/>
</dbReference>
<dbReference type="InterPro" id="IPR006533">
    <property type="entry name" value="T6SS_Vgr_RhsGE"/>
</dbReference>
<dbReference type="InterPro" id="IPR017847">
    <property type="entry name" value="T6SS_RhsGE_Vgr_subset"/>
</dbReference>
<feature type="domain" description="Gp5/Type VI secretion system Vgr C-terminal trimerisation" evidence="5">
    <location>
        <begin position="487"/>
        <end position="599"/>
    </location>
</feature>
<evidence type="ECO:0000256" key="2">
    <source>
        <dbReference type="ARBA" id="ARBA00005558"/>
    </source>
</evidence>
<dbReference type="EMBL" id="JAVRAA010000004">
    <property type="protein sequence ID" value="MDT0336943.1"/>
    <property type="molecule type" value="Genomic_DNA"/>
</dbReference>
<evidence type="ECO:0000256" key="1">
    <source>
        <dbReference type="ARBA" id="ARBA00004613"/>
    </source>
</evidence>